<proteinExistence type="predicted"/>
<dbReference type="AlphaFoldDB" id="A0A2P2NN61"/>
<reference evidence="1" key="1">
    <citation type="submission" date="2018-02" db="EMBL/GenBank/DDBJ databases">
        <title>Rhizophora mucronata_Transcriptome.</title>
        <authorList>
            <person name="Meera S.P."/>
            <person name="Sreeshan A."/>
            <person name="Augustine A."/>
        </authorList>
    </citation>
    <scope>NUCLEOTIDE SEQUENCE</scope>
    <source>
        <tissue evidence="1">Leaf</tissue>
    </source>
</reference>
<name>A0A2P2NN61_RHIMU</name>
<dbReference type="EMBL" id="GGEC01063453">
    <property type="protein sequence ID" value="MBX43937.1"/>
    <property type="molecule type" value="Transcribed_RNA"/>
</dbReference>
<evidence type="ECO:0000313" key="1">
    <source>
        <dbReference type="EMBL" id="MBX43937.1"/>
    </source>
</evidence>
<protein>
    <submittedName>
        <fullName evidence="1">Uncharacterized protein</fullName>
    </submittedName>
</protein>
<organism evidence="1">
    <name type="scientific">Rhizophora mucronata</name>
    <name type="common">Asiatic mangrove</name>
    <dbReference type="NCBI Taxonomy" id="61149"/>
    <lineage>
        <taxon>Eukaryota</taxon>
        <taxon>Viridiplantae</taxon>
        <taxon>Streptophyta</taxon>
        <taxon>Embryophyta</taxon>
        <taxon>Tracheophyta</taxon>
        <taxon>Spermatophyta</taxon>
        <taxon>Magnoliopsida</taxon>
        <taxon>eudicotyledons</taxon>
        <taxon>Gunneridae</taxon>
        <taxon>Pentapetalae</taxon>
        <taxon>rosids</taxon>
        <taxon>fabids</taxon>
        <taxon>Malpighiales</taxon>
        <taxon>Rhizophoraceae</taxon>
        <taxon>Rhizophora</taxon>
    </lineage>
</organism>
<accession>A0A2P2NN61</accession>
<sequence length="44" mass="4766">MHICNGLPEGFSTSNYALTHSAKCIHTQELLPSSKLISISNANH</sequence>